<keyword evidence="3" id="KW-1185">Reference proteome</keyword>
<keyword evidence="1" id="KW-0472">Membrane</keyword>
<dbReference type="EMBL" id="CP076724">
    <property type="protein sequence ID" value="QWV97749.1"/>
    <property type="molecule type" value="Genomic_DNA"/>
</dbReference>
<feature type="transmembrane region" description="Helical" evidence="1">
    <location>
        <begin position="148"/>
        <end position="165"/>
    </location>
</feature>
<gene>
    <name evidence="2" type="ORF">KP005_00170</name>
</gene>
<sequence length="229" mass="24929">MAEIKKISGETFQVSFTVMKAVVERVEKWEHISVSVTTTASGGGGMIYNGYGYVAPMSFATTTSAASVRNTRLYYSTGSQSGEVTAFGCDLPILEGSTVDIVWYVCNGFAEKIAGILDHRANRWFMLNSPTEYFLNWLGLISIDHRRLETWSLLLATAGAVIGYVSNRYAVLALVVMLTITGVLPAMCQVLFTALFNFGACTSKAEMNMADVTLKKEFLASIGITECST</sequence>
<proteinExistence type="predicted"/>
<protein>
    <submittedName>
        <fullName evidence="2">Uncharacterized protein</fullName>
    </submittedName>
</protein>
<feature type="transmembrane region" description="Helical" evidence="1">
    <location>
        <begin position="171"/>
        <end position="199"/>
    </location>
</feature>
<keyword evidence="1" id="KW-1133">Transmembrane helix</keyword>
<reference evidence="2 3" key="1">
    <citation type="submission" date="2021-06" db="EMBL/GenBank/DDBJ databases">
        <title>Gemonas diversity in paddy soil.</title>
        <authorList>
            <person name="Liu G."/>
        </authorList>
    </citation>
    <scope>NUCLEOTIDE SEQUENCE [LARGE SCALE GENOMIC DNA]</scope>
    <source>
        <strain evidence="2 3">RG29</strain>
    </source>
</reference>
<organism evidence="2 3">
    <name type="scientific">Geomonas diazotrophica</name>
    <dbReference type="NCBI Taxonomy" id="2843197"/>
    <lineage>
        <taxon>Bacteria</taxon>
        <taxon>Pseudomonadati</taxon>
        <taxon>Thermodesulfobacteriota</taxon>
        <taxon>Desulfuromonadia</taxon>
        <taxon>Geobacterales</taxon>
        <taxon>Geobacteraceae</taxon>
        <taxon>Geomonas</taxon>
    </lineage>
</organism>
<accession>A0ABX8JMB1</accession>
<evidence type="ECO:0000313" key="3">
    <source>
        <dbReference type="Proteomes" id="UP000683493"/>
    </source>
</evidence>
<keyword evidence="1" id="KW-0812">Transmembrane</keyword>
<name>A0ABX8JMB1_9BACT</name>
<evidence type="ECO:0000256" key="1">
    <source>
        <dbReference type="SAM" id="Phobius"/>
    </source>
</evidence>
<dbReference type="Proteomes" id="UP000683493">
    <property type="component" value="Chromosome"/>
</dbReference>
<evidence type="ECO:0000313" key="2">
    <source>
        <dbReference type="EMBL" id="QWV97749.1"/>
    </source>
</evidence>